<keyword evidence="2" id="KW-1185">Reference proteome</keyword>
<dbReference type="EMBL" id="SOZE01000037">
    <property type="protein sequence ID" value="TFF33905.1"/>
    <property type="molecule type" value="Genomic_DNA"/>
</dbReference>
<name>A0A4Y8S5L9_9SPHI</name>
<reference evidence="1 2" key="1">
    <citation type="journal article" date="2017" name="Int. J. Syst. Evol. Microbiol.">
        <title>Mucilaginibacterpsychrotolerans sp. nov., isolated from peatlands.</title>
        <authorList>
            <person name="Deng Y."/>
            <person name="Shen L."/>
            <person name="Xu B."/>
            <person name="Liu Y."/>
            <person name="Gu Z."/>
            <person name="Liu H."/>
            <person name="Zhou Y."/>
        </authorList>
    </citation>
    <scope>NUCLEOTIDE SEQUENCE [LARGE SCALE GENOMIC DNA]</scope>
    <source>
        <strain evidence="1 2">NH7-4</strain>
    </source>
</reference>
<dbReference type="RefSeq" id="WP_133235660.1">
    <property type="nucleotide sequence ID" value="NZ_SOZE01000037.1"/>
</dbReference>
<dbReference type="Proteomes" id="UP000297540">
    <property type="component" value="Unassembled WGS sequence"/>
</dbReference>
<evidence type="ECO:0000313" key="1">
    <source>
        <dbReference type="EMBL" id="TFF33905.1"/>
    </source>
</evidence>
<protein>
    <submittedName>
        <fullName evidence="1">Uncharacterized protein</fullName>
    </submittedName>
</protein>
<gene>
    <name evidence="1" type="ORF">E2R66_23800</name>
</gene>
<accession>A0A4Y8S5L9</accession>
<dbReference type="AlphaFoldDB" id="A0A4Y8S5L9"/>
<proteinExistence type="predicted"/>
<comment type="caution">
    <text evidence="1">The sequence shown here is derived from an EMBL/GenBank/DDBJ whole genome shotgun (WGS) entry which is preliminary data.</text>
</comment>
<sequence>MKDTLDGSGYPVTGLTIGVNNWSSEGFESILESAVEQLCKDDFRCLKQPIDFFKFLAEQFKKEFELIDPRKQH</sequence>
<organism evidence="1 2">
    <name type="scientific">Mucilaginibacter psychrotolerans</name>
    <dbReference type="NCBI Taxonomy" id="1524096"/>
    <lineage>
        <taxon>Bacteria</taxon>
        <taxon>Pseudomonadati</taxon>
        <taxon>Bacteroidota</taxon>
        <taxon>Sphingobacteriia</taxon>
        <taxon>Sphingobacteriales</taxon>
        <taxon>Sphingobacteriaceae</taxon>
        <taxon>Mucilaginibacter</taxon>
    </lineage>
</organism>
<evidence type="ECO:0000313" key="2">
    <source>
        <dbReference type="Proteomes" id="UP000297540"/>
    </source>
</evidence>